<evidence type="ECO:0000256" key="1">
    <source>
        <dbReference type="SAM" id="SignalP"/>
    </source>
</evidence>
<evidence type="ECO:0000313" key="3">
    <source>
        <dbReference type="Proteomes" id="UP000683428"/>
    </source>
</evidence>
<accession>A0A975SKP5</accession>
<reference evidence="2" key="1">
    <citation type="submission" date="2020-11" db="EMBL/GenBank/DDBJ databases">
        <title>Azospira inquinata sp. nov.</title>
        <authorList>
            <person name="Moe W.M."/>
            <person name="Mikes M.C."/>
        </authorList>
    </citation>
    <scope>NUCLEOTIDE SEQUENCE</scope>
    <source>
        <strain evidence="2">Azo-3</strain>
    </source>
</reference>
<protein>
    <recommendedName>
        <fullName evidence="4">Choline dehydrogenase</fullName>
    </recommendedName>
</protein>
<dbReference type="Pfam" id="PF09694">
    <property type="entry name" value="Gcw_chp"/>
    <property type="match status" value="1"/>
</dbReference>
<dbReference type="RefSeq" id="WP_216130109.1">
    <property type="nucleotide sequence ID" value="NZ_CP064782.1"/>
</dbReference>
<keyword evidence="3" id="KW-1185">Reference proteome</keyword>
<proteinExistence type="predicted"/>
<name>A0A975SKP5_9RHOO</name>
<dbReference type="AlphaFoldDB" id="A0A975SKP5"/>
<dbReference type="Proteomes" id="UP000683428">
    <property type="component" value="Chromosome"/>
</dbReference>
<evidence type="ECO:0008006" key="4">
    <source>
        <dbReference type="Google" id="ProtNLM"/>
    </source>
</evidence>
<evidence type="ECO:0000313" key="2">
    <source>
        <dbReference type="EMBL" id="QWT47876.1"/>
    </source>
</evidence>
<keyword evidence="1" id="KW-0732">Signal</keyword>
<feature type="chain" id="PRO_5038021253" description="Choline dehydrogenase" evidence="1">
    <location>
        <begin position="29"/>
        <end position="283"/>
    </location>
</feature>
<dbReference type="EMBL" id="CP064782">
    <property type="protein sequence ID" value="QWT47876.1"/>
    <property type="molecule type" value="Genomic_DNA"/>
</dbReference>
<gene>
    <name evidence="2" type="ORF">Azoinq_08290</name>
</gene>
<organism evidence="2 3">
    <name type="scientific">Azospira inquinata</name>
    <dbReference type="NCBI Taxonomy" id="2785627"/>
    <lineage>
        <taxon>Bacteria</taxon>
        <taxon>Pseudomonadati</taxon>
        <taxon>Pseudomonadota</taxon>
        <taxon>Betaproteobacteria</taxon>
        <taxon>Rhodocyclales</taxon>
        <taxon>Rhodocyclaceae</taxon>
        <taxon>Azospira</taxon>
    </lineage>
</organism>
<dbReference type="NCBIfam" id="TIGR02001">
    <property type="entry name" value="gcw_chp"/>
    <property type="match status" value="1"/>
</dbReference>
<dbReference type="InterPro" id="IPR010239">
    <property type="entry name" value="CHP02001"/>
</dbReference>
<feature type="signal peptide" evidence="1">
    <location>
        <begin position="1"/>
        <end position="28"/>
    </location>
</feature>
<dbReference type="KEGG" id="aiq:Azoinq_08290"/>
<sequence length="283" mass="30174">MSFNFYGPGAAALLASACLGGAATPALAEGDSAWTFPINVSLVSDYIFRGQSQTWGKPALQISAEADHASGAYVGTAVSNVSDHWLPGATTELDLYGGYRNKLTEDIGYDVGLIYYTYPGANWSDSVFNGFNASKSLNTQEASLALNYKWLTFKTGTTLTDYFGWSTNNSPVHGGFNGDSGAGVTGSTRYSSFVEFNAAYEVVPGWTLNGQIGRQMIRNSTGLDISYYKAGVTRALADGWTVSASYSATNEPAAYKNFLSLSNGTSSSDIAQNRFFVSVNKAF</sequence>